<dbReference type="InterPro" id="IPR011768">
    <property type="entry name" value="Transl_elongation_fac_P"/>
</dbReference>
<name>A0A368BUX6_9GAMM</name>
<dbReference type="FunFam" id="2.40.50.140:FF:000009">
    <property type="entry name" value="Elongation factor P"/>
    <property type="match status" value="1"/>
</dbReference>
<dbReference type="PIRSF" id="PIRSF005901">
    <property type="entry name" value="EF-P"/>
    <property type="match status" value="1"/>
</dbReference>
<comment type="function">
    <text evidence="8">Involved in peptide bond synthesis. Alleviates ribosome stalling that occurs when 3 or more consecutive Pro residues or the sequence PPG is present in a protein, possibly by augmenting the peptidyl transferase activity of the ribosome. Modification of Lys-34 is required for alleviation.</text>
</comment>
<dbReference type="Pfam" id="PF08207">
    <property type="entry name" value="EFP_N"/>
    <property type="match status" value="1"/>
</dbReference>
<evidence type="ECO:0000256" key="6">
    <source>
        <dbReference type="ARBA" id="ARBA00022917"/>
    </source>
</evidence>
<dbReference type="UniPathway" id="UPA00345"/>
<dbReference type="GO" id="GO:0043043">
    <property type="term" value="P:peptide biosynthetic process"/>
    <property type="evidence" value="ECO:0007669"/>
    <property type="project" value="InterPro"/>
</dbReference>
<proteinExistence type="inferred from homology"/>
<dbReference type="SMART" id="SM01185">
    <property type="entry name" value="EFP"/>
    <property type="match status" value="1"/>
</dbReference>
<dbReference type="NCBIfam" id="NF001810">
    <property type="entry name" value="PRK00529.1"/>
    <property type="match status" value="1"/>
</dbReference>
<dbReference type="PANTHER" id="PTHR30053:SF12">
    <property type="entry name" value="ELONGATION FACTOR P (EF-P) FAMILY PROTEIN"/>
    <property type="match status" value="1"/>
</dbReference>
<evidence type="ECO:0000259" key="11">
    <source>
        <dbReference type="SMART" id="SM00841"/>
    </source>
</evidence>
<evidence type="ECO:0000313" key="13">
    <source>
        <dbReference type="EMBL" id="RCL41051.1"/>
    </source>
</evidence>
<keyword evidence="7 8" id="KW-0379">Hydroxylation</keyword>
<dbReference type="AlphaFoldDB" id="A0A368BUX6"/>
<dbReference type="NCBIfam" id="TIGR00038">
    <property type="entry name" value="efp"/>
    <property type="match status" value="1"/>
</dbReference>
<dbReference type="InterPro" id="IPR015365">
    <property type="entry name" value="Elong-fact-P_C"/>
</dbReference>
<comment type="pathway">
    <text evidence="2 8">Protein biosynthesis; polypeptide chain elongation.</text>
</comment>
<keyword evidence="6 8" id="KW-0648">Protein biosynthesis</keyword>
<gene>
    <name evidence="8 13" type="primary">efp</name>
    <name evidence="13" type="ORF">DBW96_02720</name>
</gene>
<reference evidence="13 14" key="1">
    <citation type="journal article" date="2018" name="Microbiome">
        <title>Fine metagenomic profile of the Mediterranean stratified and mixed water columns revealed by assembly and recruitment.</title>
        <authorList>
            <person name="Haro-Moreno J.M."/>
            <person name="Lopez-Perez M."/>
            <person name="De La Torre J.R."/>
            <person name="Picazo A."/>
            <person name="Camacho A."/>
            <person name="Rodriguez-Valera F."/>
        </authorList>
    </citation>
    <scope>NUCLEOTIDE SEQUENCE [LARGE SCALE GENOMIC DNA]</scope>
    <source>
        <strain evidence="13">MED-G82</strain>
    </source>
</reference>
<evidence type="ECO:0000313" key="14">
    <source>
        <dbReference type="Proteomes" id="UP000253307"/>
    </source>
</evidence>
<dbReference type="Gene3D" id="2.30.30.30">
    <property type="match status" value="1"/>
</dbReference>
<comment type="PTM">
    <text evidence="8">May be beta-lysylated on the epsilon-amino group of Lys-34 by the combined action of EpmA and EpmB, and then hydroxylated on the C5 position of the same residue by EpmC (if this protein is present). Lysylation is critical for the stimulatory effect of EF-P on peptide-bond formation. The lysylation moiety may extend toward the peptidyltransferase center and stabilize the terminal 3-CCA end of the tRNA. Hydroxylation of the C5 position on Lys-34 may allow additional potential stabilizing hydrogen-bond interactions with the P-tRNA.</text>
</comment>
<dbReference type="EMBL" id="QOPE01000017">
    <property type="protein sequence ID" value="RCL41051.1"/>
    <property type="molecule type" value="Genomic_DNA"/>
</dbReference>
<evidence type="ECO:0000256" key="5">
    <source>
        <dbReference type="ARBA" id="ARBA00022768"/>
    </source>
</evidence>
<evidence type="ECO:0000256" key="4">
    <source>
        <dbReference type="ARBA" id="ARBA00022490"/>
    </source>
</evidence>
<comment type="similarity">
    <text evidence="3 8 10">Belongs to the elongation factor P family.</text>
</comment>
<evidence type="ECO:0000256" key="2">
    <source>
        <dbReference type="ARBA" id="ARBA00004815"/>
    </source>
</evidence>
<accession>A0A368BUX6</accession>
<dbReference type="SUPFAM" id="SSF50104">
    <property type="entry name" value="Translation proteins SH3-like domain"/>
    <property type="match status" value="1"/>
</dbReference>
<evidence type="ECO:0000256" key="9">
    <source>
        <dbReference type="NCBIfam" id="TIGR00038"/>
    </source>
</evidence>
<comment type="subcellular location">
    <subcellularLocation>
        <location evidence="1 8">Cytoplasm</location>
    </subcellularLocation>
</comment>
<dbReference type="Gene3D" id="2.40.50.140">
    <property type="entry name" value="Nucleic acid-binding proteins"/>
    <property type="match status" value="2"/>
</dbReference>
<dbReference type="InterPro" id="IPR008991">
    <property type="entry name" value="Translation_prot_SH3-like_sf"/>
</dbReference>
<organism evidence="13 14">
    <name type="scientific">SAR86 cluster bacterium</name>
    <dbReference type="NCBI Taxonomy" id="2030880"/>
    <lineage>
        <taxon>Bacteria</taxon>
        <taxon>Pseudomonadati</taxon>
        <taxon>Pseudomonadota</taxon>
        <taxon>Gammaproteobacteria</taxon>
        <taxon>SAR86 cluster</taxon>
    </lineage>
</organism>
<evidence type="ECO:0000256" key="8">
    <source>
        <dbReference type="HAMAP-Rule" id="MF_00141"/>
    </source>
</evidence>
<comment type="caution">
    <text evidence="13">The sequence shown here is derived from an EMBL/GenBank/DDBJ whole genome shotgun (WGS) entry which is preliminary data.</text>
</comment>
<keyword evidence="4 8" id="KW-0963">Cytoplasm</keyword>
<evidence type="ECO:0000256" key="1">
    <source>
        <dbReference type="ARBA" id="ARBA00004496"/>
    </source>
</evidence>
<evidence type="ECO:0000256" key="10">
    <source>
        <dbReference type="RuleBase" id="RU004389"/>
    </source>
</evidence>
<dbReference type="InterPro" id="IPR014722">
    <property type="entry name" value="Rib_uL2_dom2"/>
</dbReference>
<dbReference type="Pfam" id="PF01132">
    <property type="entry name" value="EFP"/>
    <property type="match status" value="1"/>
</dbReference>
<dbReference type="SUPFAM" id="SSF50249">
    <property type="entry name" value="Nucleic acid-binding proteins"/>
    <property type="match status" value="2"/>
</dbReference>
<feature type="modified residue" description="N6-(3,6-diaminohexanoyl)-5-hydroxylysine" evidence="8">
    <location>
        <position position="34"/>
    </location>
</feature>
<evidence type="ECO:0000256" key="7">
    <source>
        <dbReference type="ARBA" id="ARBA00023278"/>
    </source>
</evidence>
<evidence type="ECO:0000256" key="3">
    <source>
        <dbReference type="ARBA" id="ARBA00009479"/>
    </source>
</evidence>
<dbReference type="InterPro" id="IPR012340">
    <property type="entry name" value="NA-bd_OB-fold"/>
</dbReference>
<dbReference type="InterPro" id="IPR001059">
    <property type="entry name" value="Transl_elong_P/YeiP_cen"/>
</dbReference>
<dbReference type="HAMAP" id="MF_00141">
    <property type="entry name" value="EF_P"/>
    <property type="match status" value="1"/>
</dbReference>
<dbReference type="FunFam" id="2.30.30.30:FF:000003">
    <property type="entry name" value="Elongation factor P"/>
    <property type="match status" value="1"/>
</dbReference>
<dbReference type="InterPro" id="IPR020599">
    <property type="entry name" value="Transl_elong_fac_P/YeiP"/>
</dbReference>
<dbReference type="InterPro" id="IPR013852">
    <property type="entry name" value="Transl_elong_P/YeiP_CS"/>
</dbReference>
<feature type="domain" description="Elongation factor P C-terminal" evidence="11">
    <location>
        <begin position="131"/>
        <end position="186"/>
    </location>
</feature>
<dbReference type="PANTHER" id="PTHR30053">
    <property type="entry name" value="ELONGATION FACTOR P"/>
    <property type="match status" value="1"/>
</dbReference>
<keyword evidence="5 8" id="KW-0251">Elongation factor</keyword>
<evidence type="ECO:0000259" key="12">
    <source>
        <dbReference type="SMART" id="SM01185"/>
    </source>
</evidence>
<dbReference type="GO" id="GO:0005829">
    <property type="term" value="C:cytosol"/>
    <property type="evidence" value="ECO:0007669"/>
    <property type="project" value="UniProtKB-ARBA"/>
</dbReference>
<dbReference type="SMART" id="SM00841">
    <property type="entry name" value="Elong-fact-P_C"/>
    <property type="match status" value="1"/>
</dbReference>
<dbReference type="CDD" id="cd04470">
    <property type="entry name" value="S1_EF-P_repeat_1"/>
    <property type="match status" value="1"/>
</dbReference>
<dbReference type="InterPro" id="IPR013185">
    <property type="entry name" value="Transl_elong_KOW-like"/>
</dbReference>
<dbReference type="Pfam" id="PF09285">
    <property type="entry name" value="Elong-fact-P_C"/>
    <property type="match status" value="1"/>
</dbReference>
<dbReference type="Proteomes" id="UP000253307">
    <property type="component" value="Unassembled WGS sequence"/>
</dbReference>
<sequence length="187" mass="20674">MTKISTNQFKNGLKIILNGAPCSILDHEFHKPGKGQAVMRVKYRNLLTGKVIDKTFKSGESVDQADVIAKEMTYLYSDGENWHFMDQESFDQISINEDIMSDAKQWLIGQEACEVISWNGSPISIEVPPFVELKITSSEPGVKGDTVSGATKPATLETGVSIQVPLFVEEGETIKVDTRTSEYAGRK</sequence>
<dbReference type="FunFam" id="2.40.50.140:FF:000004">
    <property type="entry name" value="Elongation factor P"/>
    <property type="match status" value="1"/>
</dbReference>
<protein>
    <recommendedName>
        <fullName evidence="8 9">Elongation factor P</fullName>
        <shortName evidence="8">EF-P</shortName>
    </recommendedName>
</protein>
<dbReference type="PROSITE" id="PS01275">
    <property type="entry name" value="EFP"/>
    <property type="match status" value="1"/>
</dbReference>
<dbReference type="GO" id="GO:0003746">
    <property type="term" value="F:translation elongation factor activity"/>
    <property type="evidence" value="ECO:0007669"/>
    <property type="project" value="UniProtKB-UniRule"/>
</dbReference>
<feature type="domain" description="Translation elongation factor P/YeiP central" evidence="12">
    <location>
        <begin position="69"/>
        <end position="123"/>
    </location>
</feature>
<dbReference type="CDD" id="cd05794">
    <property type="entry name" value="S1_EF-P_repeat_2"/>
    <property type="match status" value="1"/>
</dbReference>